<dbReference type="RefSeq" id="WP_369737486.1">
    <property type="nucleotide sequence ID" value="NZ_JBGEDP010000001.1"/>
</dbReference>
<evidence type="ECO:0000259" key="4">
    <source>
        <dbReference type="Pfam" id="PF12484"/>
    </source>
</evidence>
<comment type="caution">
    <text evidence="5">The sequence shown here is derived from an EMBL/GenBank/DDBJ whole genome shotgun (WGS) entry which is preliminary data.</text>
</comment>
<reference evidence="5 6" key="1">
    <citation type="submission" date="2024-08" db="EMBL/GenBank/DDBJ databases">
        <title>Mycobacterium servetensis sp. nov., a novel rapid-growing mycobacterial species recovered from a human patient in Zaragoza, Spain.</title>
        <authorList>
            <person name="Tristancho-Baro A.I."/>
            <person name="Buenestado-Serrano S."/>
            <person name="Garcia De Viedma D."/>
            <person name="Milagro-Beamonte A."/>
            <person name="Burillo N."/>
            <person name="Sanz S."/>
            <person name="Lopez-Calleja A.I."/>
            <person name="Penas-Utrilla D."/>
            <person name="Guardingo M."/>
            <person name="Garcia M.J."/>
            <person name="Vinuelas-Bayon J."/>
        </authorList>
    </citation>
    <scope>NUCLEOTIDE SEQUENCE [LARGE SCALE GENOMIC DNA]</scope>
    <source>
        <strain evidence="6">HUMS_12744610</strain>
    </source>
</reference>
<evidence type="ECO:0000313" key="5">
    <source>
        <dbReference type="EMBL" id="MEY8015068.1"/>
    </source>
</evidence>
<dbReference type="PANTHER" id="PTHR46766:SF1">
    <property type="entry name" value="GLUTAMINE-RICH PROTEIN 2"/>
    <property type="match status" value="1"/>
</dbReference>
<feature type="compositionally biased region" description="Low complexity" evidence="2">
    <location>
        <begin position="171"/>
        <end position="191"/>
    </location>
</feature>
<protein>
    <submittedName>
        <fullName evidence="5">PPE family protein</fullName>
    </submittedName>
</protein>
<feature type="domain" description="PPE" evidence="3">
    <location>
        <begin position="3"/>
        <end position="165"/>
    </location>
</feature>
<evidence type="ECO:0000256" key="1">
    <source>
        <dbReference type="ARBA" id="ARBA00010652"/>
    </source>
</evidence>
<evidence type="ECO:0000256" key="2">
    <source>
        <dbReference type="SAM" id="MobiDB-lite"/>
    </source>
</evidence>
<dbReference type="Pfam" id="PF00823">
    <property type="entry name" value="PPE"/>
    <property type="match status" value="1"/>
</dbReference>
<name>A0ABV4BXM7_9MYCO</name>
<dbReference type="InterPro" id="IPR038332">
    <property type="entry name" value="PPE_sf"/>
</dbReference>
<gene>
    <name evidence="5" type="ORF">AB8998_08630</name>
</gene>
<feature type="region of interest" description="Disordered" evidence="2">
    <location>
        <begin position="166"/>
        <end position="193"/>
    </location>
</feature>
<dbReference type="Pfam" id="PF12484">
    <property type="entry name" value="PPE-SVP"/>
    <property type="match status" value="1"/>
</dbReference>
<sequence>MLDYGALPPEINSARMYAGSGSGPMMAAAAAWDVLANGLESVSRGYSSVITRLQGESWSGGASEEMSSAVAPYVAWVATAGAKAEEAAGQARAAAAAYETAYAATVPPPLVAANRAQFAELVANNVFGQYTAEIAAVEAQYEQMWAQDAAAMYNYAASSSAATTLSQFGRPPQTTSAAAQPAQAAAVSQSTGNSAAGQAQTTLSQLMSSVPQQLQSLASTGSANPAQGTGVNSLLSAFDAFNTLTGPTSLGAGLSRTITSGGSFGTGLQRVGLQSGNAAANPVIQGAGGAAKAAAAAGLGHAPAPVVANAGTASTLGKLSVPQSWTTTNPAATTVAEPLWLSDSDISGGPSWEEVTPATNMWNGVPAAGTGTRSSVISGSSVNNALRVGPRKFTMPRPSLGG</sequence>
<keyword evidence="6" id="KW-1185">Reference proteome</keyword>
<evidence type="ECO:0000313" key="6">
    <source>
        <dbReference type="Proteomes" id="UP001564760"/>
    </source>
</evidence>
<dbReference type="Proteomes" id="UP001564760">
    <property type="component" value="Unassembled WGS sequence"/>
</dbReference>
<dbReference type="EMBL" id="JBGEDP010000001">
    <property type="protein sequence ID" value="MEY8015068.1"/>
    <property type="molecule type" value="Genomic_DNA"/>
</dbReference>
<dbReference type="SUPFAM" id="SSF140459">
    <property type="entry name" value="PE/PPE dimer-like"/>
    <property type="match status" value="1"/>
</dbReference>
<comment type="similarity">
    <text evidence="1">Belongs to the mycobacterial PPE family.</text>
</comment>
<evidence type="ECO:0000259" key="3">
    <source>
        <dbReference type="Pfam" id="PF00823"/>
    </source>
</evidence>
<dbReference type="InterPro" id="IPR022171">
    <property type="entry name" value="PPE_C"/>
</dbReference>
<accession>A0ABV4BXM7</accession>
<organism evidence="5 6">
    <name type="scientific">Mycobacterium servetii</name>
    <dbReference type="NCBI Taxonomy" id="3237418"/>
    <lineage>
        <taxon>Bacteria</taxon>
        <taxon>Bacillati</taxon>
        <taxon>Actinomycetota</taxon>
        <taxon>Actinomycetes</taxon>
        <taxon>Mycobacteriales</taxon>
        <taxon>Mycobacteriaceae</taxon>
        <taxon>Mycobacterium</taxon>
    </lineage>
</organism>
<dbReference type="PANTHER" id="PTHR46766">
    <property type="entry name" value="GLUTAMINE-RICH PROTEIN 2"/>
    <property type="match status" value="1"/>
</dbReference>
<proteinExistence type="inferred from homology"/>
<feature type="domain" description="PPE family C-terminal" evidence="4">
    <location>
        <begin position="308"/>
        <end position="398"/>
    </location>
</feature>
<dbReference type="Gene3D" id="1.20.1260.20">
    <property type="entry name" value="PPE superfamily"/>
    <property type="match status" value="1"/>
</dbReference>
<dbReference type="InterPro" id="IPR000030">
    <property type="entry name" value="PPE_dom"/>
</dbReference>